<evidence type="ECO:0008006" key="4">
    <source>
        <dbReference type="Google" id="ProtNLM"/>
    </source>
</evidence>
<keyword evidence="3" id="KW-1185">Reference proteome</keyword>
<dbReference type="Proteomes" id="UP001190700">
    <property type="component" value="Unassembled WGS sequence"/>
</dbReference>
<organism evidence="2 3">
    <name type="scientific">Cymbomonas tetramitiformis</name>
    <dbReference type="NCBI Taxonomy" id="36881"/>
    <lineage>
        <taxon>Eukaryota</taxon>
        <taxon>Viridiplantae</taxon>
        <taxon>Chlorophyta</taxon>
        <taxon>Pyramimonadophyceae</taxon>
        <taxon>Pyramimonadales</taxon>
        <taxon>Pyramimonadaceae</taxon>
        <taxon>Cymbomonas</taxon>
    </lineage>
</organism>
<evidence type="ECO:0000313" key="3">
    <source>
        <dbReference type="Proteomes" id="UP001190700"/>
    </source>
</evidence>
<evidence type="ECO:0000313" key="2">
    <source>
        <dbReference type="EMBL" id="KAK3276353.1"/>
    </source>
</evidence>
<gene>
    <name evidence="2" type="ORF">CYMTET_15566</name>
</gene>
<evidence type="ECO:0000256" key="1">
    <source>
        <dbReference type="SAM" id="MobiDB-lite"/>
    </source>
</evidence>
<comment type="caution">
    <text evidence="2">The sequence shown here is derived from an EMBL/GenBank/DDBJ whole genome shotgun (WGS) entry which is preliminary data.</text>
</comment>
<feature type="region of interest" description="Disordered" evidence="1">
    <location>
        <begin position="52"/>
        <end position="72"/>
    </location>
</feature>
<accession>A0AAE0GEB8</accession>
<dbReference type="AlphaFoldDB" id="A0AAE0GEB8"/>
<name>A0AAE0GEB8_9CHLO</name>
<proteinExistence type="predicted"/>
<feature type="compositionally biased region" description="Polar residues" evidence="1">
    <location>
        <begin position="55"/>
        <end position="72"/>
    </location>
</feature>
<protein>
    <recommendedName>
        <fullName evidence="4">Myb/SANT-like domain-containing protein</fullName>
    </recommendedName>
</protein>
<dbReference type="EMBL" id="LGRX02006590">
    <property type="protein sequence ID" value="KAK3276353.1"/>
    <property type="molecule type" value="Genomic_DNA"/>
</dbReference>
<reference evidence="2 3" key="1">
    <citation type="journal article" date="2015" name="Genome Biol. Evol.">
        <title>Comparative Genomics of a Bacterivorous Green Alga Reveals Evolutionary Causalities and Consequences of Phago-Mixotrophic Mode of Nutrition.</title>
        <authorList>
            <person name="Burns J.A."/>
            <person name="Paasch A."/>
            <person name="Narechania A."/>
            <person name="Kim E."/>
        </authorList>
    </citation>
    <scope>NUCLEOTIDE SEQUENCE [LARGE SCALE GENOMIC DNA]</scope>
    <source>
        <strain evidence="2 3">PLY_AMNH</strain>
    </source>
</reference>
<sequence length="72" mass="8205">MPKQVKDAWKSVLAEVSEKYKQITTTKQVKTKWNTLKGIYRTALDLDTNKAKHVTGTSRLQSDGTSSKPYLY</sequence>